<evidence type="ECO:0000313" key="1">
    <source>
        <dbReference type="EMBL" id="QDY44246.1"/>
    </source>
</evidence>
<keyword evidence="1" id="KW-0614">Plasmid</keyword>
<keyword evidence="2" id="KW-1185">Reference proteome</keyword>
<name>A0A518XJF4_9GAMM</name>
<dbReference type="AlphaFoldDB" id="A0A518XJF4"/>
<dbReference type="EMBL" id="CP032704">
    <property type="protein sequence ID" value="QDY44246.1"/>
    <property type="molecule type" value="Genomic_DNA"/>
</dbReference>
<sequence>MHTQNVNVAASESSKTWVNGQGKPADNLVFVRVDTGKIFSQAIELKDGSVVALFNFETLEELKLQYGDMALMTESEADALFCTRLFRPWEEITEARWIDQLTVLPPLDWKSTPAGETFKCSEMYSGKVTHIFAHIRGRYFECQDYASKKHADLVLSAVLAMAGNNTH</sequence>
<reference evidence="1 2" key="1">
    <citation type="submission" date="2018-10" db="EMBL/GenBank/DDBJ databases">
        <title>Genome Sequencing of Pantoea dispersa DSM 32899.</title>
        <authorList>
            <person name="Nawrath M."/>
            <person name="Ottenheim C."/>
            <person name="Wilm A."/>
            <person name="Zimmermann W."/>
            <person name="Wu J.C."/>
        </authorList>
    </citation>
    <scope>NUCLEOTIDE SEQUENCE [LARGE SCALE GENOMIC DNA]</scope>
    <source>
        <strain evidence="1 2">DSM 32899</strain>
        <plasmid evidence="1 2">unnamed2</plasmid>
    </source>
</reference>
<protein>
    <submittedName>
        <fullName evidence="1">Uncharacterized protein</fullName>
    </submittedName>
</protein>
<dbReference type="Proteomes" id="UP000319411">
    <property type="component" value="Plasmid unnamed2"/>
</dbReference>
<geneLocation type="plasmid" evidence="1 2">
    <name>unnamed2</name>
</geneLocation>
<gene>
    <name evidence="1" type="ORF">D8B20_20135</name>
</gene>
<proteinExistence type="predicted"/>
<accession>A0A518XJF4</accession>
<evidence type="ECO:0000313" key="2">
    <source>
        <dbReference type="Proteomes" id="UP000319411"/>
    </source>
</evidence>
<dbReference type="KEGG" id="pdis:D8B20_20135"/>
<dbReference type="RefSeq" id="WP_145891680.1">
    <property type="nucleotide sequence ID" value="NZ_CP032704.1"/>
</dbReference>
<organism evidence="1 2">
    <name type="scientific">Candidatus Pantoea soli</name>
    <dbReference type="NCBI Taxonomy" id="3098669"/>
    <lineage>
        <taxon>Bacteria</taxon>
        <taxon>Pseudomonadati</taxon>
        <taxon>Pseudomonadota</taxon>
        <taxon>Gammaproteobacteria</taxon>
        <taxon>Enterobacterales</taxon>
        <taxon>Erwiniaceae</taxon>
        <taxon>Pantoea</taxon>
    </lineage>
</organism>
<dbReference type="OrthoDB" id="6606042at2"/>